<evidence type="ECO:0000256" key="5">
    <source>
        <dbReference type="ARBA" id="ARBA00023136"/>
    </source>
</evidence>
<comment type="activity regulation">
    <text evidence="10">Na(+) is not transported, but it plays an essential structural role and its presence is essential for fluoride channel function.</text>
</comment>
<accession>A0ABZ2PQQ9</accession>
<dbReference type="NCBIfam" id="TIGR00494">
    <property type="entry name" value="crcB"/>
    <property type="match status" value="1"/>
</dbReference>
<keyword evidence="5 10" id="KW-0472">Membrane</keyword>
<keyword evidence="10" id="KW-0915">Sodium</keyword>
<evidence type="ECO:0000256" key="4">
    <source>
        <dbReference type="ARBA" id="ARBA00022989"/>
    </source>
</evidence>
<protein>
    <recommendedName>
        <fullName evidence="10">Fluoride-specific ion channel FluC</fullName>
    </recommendedName>
</protein>
<comment type="similarity">
    <text evidence="7 10">Belongs to the fluoride channel Fluc/FEX (TC 1.A.43) family.</text>
</comment>
<keyword evidence="6 10" id="KW-0407">Ion channel</keyword>
<evidence type="ECO:0000256" key="7">
    <source>
        <dbReference type="ARBA" id="ARBA00035120"/>
    </source>
</evidence>
<evidence type="ECO:0000256" key="8">
    <source>
        <dbReference type="ARBA" id="ARBA00035585"/>
    </source>
</evidence>
<evidence type="ECO:0000256" key="1">
    <source>
        <dbReference type="ARBA" id="ARBA00004651"/>
    </source>
</evidence>
<evidence type="ECO:0000256" key="2">
    <source>
        <dbReference type="ARBA" id="ARBA00022475"/>
    </source>
</evidence>
<feature type="binding site" evidence="10">
    <location>
        <position position="74"/>
    </location>
    <ligand>
        <name>Na(+)</name>
        <dbReference type="ChEBI" id="CHEBI:29101"/>
        <note>structural</note>
    </ligand>
</feature>
<evidence type="ECO:0000256" key="3">
    <source>
        <dbReference type="ARBA" id="ARBA00022692"/>
    </source>
</evidence>
<evidence type="ECO:0000313" key="12">
    <source>
        <dbReference type="Proteomes" id="UP001432000"/>
    </source>
</evidence>
<dbReference type="Pfam" id="PF02537">
    <property type="entry name" value="CRCB"/>
    <property type="match status" value="1"/>
</dbReference>
<comment type="catalytic activity">
    <reaction evidence="8">
        <text>fluoride(in) = fluoride(out)</text>
        <dbReference type="Rhea" id="RHEA:76159"/>
        <dbReference type="ChEBI" id="CHEBI:17051"/>
    </reaction>
    <physiologicalReaction direction="left-to-right" evidence="8">
        <dbReference type="Rhea" id="RHEA:76160"/>
    </physiologicalReaction>
</comment>
<comment type="function">
    <text evidence="9 10">Fluoride-specific ion channel. Important for reducing fluoride concentration in the cell, thus reducing its toxicity.</text>
</comment>
<feature type="transmembrane region" description="Helical" evidence="10">
    <location>
        <begin position="33"/>
        <end position="57"/>
    </location>
</feature>
<feature type="binding site" evidence="10">
    <location>
        <position position="77"/>
    </location>
    <ligand>
        <name>Na(+)</name>
        <dbReference type="ChEBI" id="CHEBI:29101"/>
        <note>structural</note>
    </ligand>
</feature>
<name>A0ABZ2PQQ9_9NOCA</name>
<dbReference type="EMBL" id="CP147846">
    <property type="protein sequence ID" value="WXG70046.1"/>
    <property type="molecule type" value="Genomic_DNA"/>
</dbReference>
<keyword evidence="4 10" id="KW-1133">Transmembrane helix</keyword>
<feature type="transmembrane region" description="Helical" evidence="10">
    <location>
        <begin position="98"/>
        <end position="120"/>
    </location>
</feature>
<comment type="subcellular location">
    <subcellularLocation>
        <location evidence="1 10">Cell membrane</location>
        <topology evidence="1 10">Multi-pass membrane protein</topology>
    </subcellularLocation>
</comment>
<dbReference type="RefSeq" id="WP_338891197.1">
    <property type="nucleotide sequence ID" value="NZ_CP147846.1"/>
</dbReference>
<gene>
    <name evidence="10 11" type="primary">crcB</name>
    <name evidence="10" type="synonym">fluC</name>
    <name evidence="11" type="ORF">WDS16_05825</name>
</gene>
<dbReference type="InterPro" id="IPR003691">
    <property type="entry name" value="FluC"/>
</dbReference>
<sequence length="123" mass="12387">MIVVLLAVAGALGAVSRFVIDSFVKSKLKNAVFPWGTVGINITGSLLLGFLAGLVVLQDGSTDLQMVIGTGFCGGYTTFSTASVETVRLVQSGRHSLALINLVGTLVVAGGACAAGFALASVV</sequence>
<evidence type="ECO:0000313" key="11">
    <source>
        <dbReference type="EMBL" id="WXG70046.1"/>
    </source>
</evidence>
<keyword evidence="10" id="KW-0813">Transport</keyword>
<dbReference type="Proteomes" id="UP001432000">
    <property type="component" value="Chromosome"/>
</dbReference>
<keyword evidence="12" id="KW-1185">Reference proteome</keyword>
<comment type="caution">
    <text evidence="10">Lacks conserved residue(s) required for the propagation of feature annotation.</text>
</comment>
<evidence type="ECO:0000256" key="9">
    <source>
        <dbReference type="ARBA" id="ARBA00049940"/>
    </source>
</evidence>
<evidence type="ECO:0000256" key="10">
    <source>
        <dbReference type="HAMAP-Rule" id="MF_00454"/>
    </source>
</evidence>
<keyword evidence="2 10" id="KW-1003">Cell membrane</keyword>
<reference evidence="11 12" key="1">
    <citation type="submission" date="2024-03" db="EMBL/GenBank/DDBJ databases">
        <title>Natural products discovery in diverse microorganisms through a two-stage MS feature dereplication strategy.</title>
        <authorList>
            <person name="Zhang R."/>
        </authorList>
    </citation>
    <scope>NUCLEOTIDE SEQUENCE [LARGE SCALE GENOMIC DNA]</scope>
    <source>
        <strain evidence="11 12">18930</strain>
    </source>
</reference>
<keyword evidence="3 10" id="KW-0812">Transmembrane</keyword>
<dbReference type="HAMAP" id="MF_00454">
    <property type="entry name" value="FluC"/>
    <property type="match status" value="1"/>
</dbReference>
<organism evidence="11 12">
    <name type="scientific">Rhodococcus sovatensis</name>
    <dbReference type="NCBI Taxonomy" id="1805840"/>
    <lineage>
        <taxon>Bacteria</taxon>
        <taxon>Bacillati</taxon>
        <taxon>Actinomycetota</taxon>
        <taxon>Actinomycetes</taxon>
        <taxon>Mycobacteriales</taxon>
        <taxon>Nocardiaceae</taxon>
        <taxon>Rhodococcus</taxon>
    </lineage>
</organism>
<keyword evidence="10" id="KW-0406">Ion transport</keyword>
<proteinExistence type="inferred from homology"/>
<dbReference type="PANTHER" id="PTHR28259">
    <property type="entry name" value="FLUORIDE EXPORT PROTEIN 1-RELATED"/>
    <property type="match status" value="1"/>
</dbReference>
<evidence type="ECO:0000256" key="6">
    <source>
        <dbReference type="ARBA" id="ARBA00023303"/>
    </source>
</evidence>
<keyword evidence="10" id="KW-0479">Metal-binding</keyword>
<dbReference type="PANTHER" id="PTHR28259:SF1">
    <property type="entry name" value="FLUORIDE EXPORT PROTEIN 1-RELATED"/>
    <property type="match status" value="1"/>
</dbReference>